<dbReference type="OrthoDB" id="5486557at2"/>
<feature type="domain" description="IgGFc-binding protein N-terminal" evidence="2">
    <location>
        <begin position="251"/>
        <end position="571"/>
    </location>
</feature>
<dbReference type="Proteomes" id="UP000067626">
    <property type="component" value="Chromosome"/>
</dbReference>
<organism evidence="3 4">
    <name type="scientific">Chondromyces crocatus</name>
    <dbReference type="NCBI Taxonomy" id="52"/>
    <lineage>
        <taxon>Bacteria</taxon>
        <taxon>Pseudomonadati</taxon>
        <taxon>Myxococcota</taxon>
        <taxon>Polyangia</taxon>
        <taxon>Polyangiales</taxon>
        <taxon>Polyangiaceae</taxon>
        <taxon>Chondromyces</taxon>
    </lineage>
</organism>
<accession>A0A0K1EPK8</accession>
<proteinExistence type="predicted"/>
<feature type="chain" id="PRO_5005459766" description="IgGFc-binding protein N-terminal domain-containing protein" evidence="1">
    <location>
        <begin position="22"/>
        <end position="608"/>
    </location>
</feature>
<dbReference type="STRING" id="52.CMC5_067990"/>
<dbReference type="KEGG" id="ccro:CMC5_067990"/>
<name>A0A0K1EPK8_CHOCO</name>
<dbReference type="PANTHER" id="PTHR46534:SF1">
    <property type="entry name" value="IGGFC-BINDING PROTEIN N-TERMINAL DOMAIN-CONTAINING PROTEIN"/>
    <property type="match status" value="1"/>
</dbReference>
<feature type="signal peptide" evidence="1">
    <location>
        <begin position="1"/>
        <end position="21"/>
    </location>
</feature>
<evidence type="ECO:0000313" key="4">
    <source>
        <dbReference type="Proteomes" id="UP000067626"/>
    </source>
</evidence>
<protein>
    <recommendedName>
        <fullName evidence="2">IgGFc-binding protein N-terminal domain-containing protein</fullName>
    </recommendedName>
</protein>
<evidence type="ECO:0000259" key="2">
    <source>
        <dbReference type="Pfam" id="PF17517"/>
    </source>
</evidence>
<sequence length="608" mass="62703">MRWLPTTVVGVFGIGTAVVLAASCSATGEQRGFSDASTSDGAGGAGGSGGSSGVLTGGVDVGGGGPCRTCSSDLHHVLDCNGNVIQECPPDQGCGLEGCVEACESARQNKSSIGCDYYALPPDVIPVAAGACFAAFITNTWNSPVSIGVERAGQTFDISQFARIPSGNGQNITYTALPGGLLPAGEVAILFLARYGNTLTNCPATITPAFTVAHAAVLGTGRGAAFRLTTSAPVVAYTIFPYGGGASAATSASLLLPTSVWDTNYIAVDAYRKSAIALGAQPSIDIVAAEADTQVTINPVVPIVGGANVAPAPAGAPVTYTLQRGEVLQFSQDQQLIGSPIESNKPIGLWGAASCLNIEVNQGACDSAHQQIPPVKALGHEYVAVRYRNRYDGQEESPPWRVVGAVDGTVLTYDPAPPPGAPSTLASGQVGEFRASGPFVVRSQDADHPFYMSAHMTGCTSVGPTNDCRGDPEFVNVVPPQQYLKSYTFFTDPTYPETNLVVTRKRTESGFADVQLACAGTLTGWQPVGTGGEYEYTRIDLVRGNFVPQNGCNNGRNELTSSGPVGLTVWGWGSAATGNFSTQAVSYAYPAGASIQPINTVIIPTAPQ</sequence>
<dbReference type="PROSITE" id="PS51257">
    <property type="entry name" value="PROKAR_LIPOPROTEIN"/>
    <property type="match status" value="1"/>
</dbReference>
<evidence type="ECO:0000256" key="1">
    <source>
        <dbReference type="SAM" id="SignalP"/>
    </source>
</evidence>
<keyword evidence="1" id="KW-0732">Signal</keyword>
<reference evidence="3 4" key="1">
    <citation type="submission" date="2015-07" db="EMBL/GenBank/DDBJ databases">
        <title>Genome analysis of myxobacterium Chondromyces crocatus Cm c5 reveals a high potential for natural compound synthesis and the genetic basis for the loss of fruiting body formation.</title>
        <authorList>
            <person name="Zaburannyi N."/>
            <person name="Bunk B."/>
            <person name="Maier J."/>
            <person name="Overmann J."/>
            <person name="Mueller R."/>
        </authorList>
    </citation>
    <scope>NUCLEOTIDE SEQUENCE [LARGE SCALE GENOMIC DNA]</scope>
    <source>
        <strain evidence="3 4">Cm c5</strain>
    </source>
</reference>
<gene>
    <name evidence="3" type="ORF">CMC5_067990</name>
</gene>
<keyword evidence="4" id="KW-1185">Reference proteome</keyword>
<evidence type="ECO:0000313" key="3">
    <source>
        <dbReference type="EMBL" id="AKT42572.1"/>
    </source>
</evidence>
<dbReference type="EMBL" id="CP012159">
    <property type="protein sequence ID" value="AKT42572.1"/>
    <property type="molecule type" value="Genomic_DNA"/>
</dbReference>
<dbReference type="InterPro" id="IPR035234">
    <property type="entry name" value="IgGFc-bd_N"/>
</dbReference>
<dbReference type="AlphaFoldDB" id="A0A0K1EPK8"/>
<dbReference type="Pfam" id="PF17517">
    <property type="entry name" value="IgGFc_binding"/>
    <property type="match status" value="1"/>
</dbReference>
<dbReference type="PANTHER" id="PTHR46534">
    <property type="entry name" value="IGGFC_BINDING DOMAIN-CONTAINING PROTEIN"/>
    <property type="match status" value="1"/>
</dbReference>
<dbReference type="RefSeq" id="WP_050434176.1">
    <property type="nucleotide sequence ID" value="NZ_CP012159.1"/>
</dbReference>